<evidence type="ECO:0000313" key="7">
    <source>
        <dbReference type="EMBL" id="PKI85355.1"/>
    </source>
</evidence>
<dbReference type="GO" id="GO:0003723">
    <property type="term" value="F:RNA binding"/>
    <property type="evidence" value="ECO:0007669"/>
    <property type="project" value="UniProtKB-KW"/>
</dbReference>
<dbReference type="InterPro" id="IPR043519">
    <property type="entry name" value="NT_sf"/>
</dbReference>
<dbReference type="Gene3D" id="1.10.3090.10">
    <property type="entry name" value="cca-adding enzyme, domain 2"/>
    <property type="match status" value="1"/>
</dbReference>
<organism evidence="7 8">
    <name type="scientific">Malassezia vespertilionis</name>
    <dbReference type="NCBI Taxonomy" id="2020962"/>
    <lineage>
        <taxon>Eukaryota</taxon>
        <taxon>Fungi</taxon>
        <taxon>Dikarya</taxon>
        <taxon>Basidiomycota</taxon>
        <taxon>Ustilaginomycotina</taxon>
        <taxon>Malasseziomycetes</taxon>
        <taxon>Malasseziales</taxon>
        <taxon>Malasseziaceae</taxon>
        <taxon>Malassezia</taxon>
    </lineage>
</organism>
<dbReference type="PANTHER" id="PTHR13734">
    <property type="entry name" value="TRNA-NUCLEOTIDYLTRANSFERASE"/>
    <property type="match status" value="1"/>
</dbReference>
<dbReference type="Pfam" id="PF01743">
    <property type="entry name" value="PolyA_pol"/>
    <property type="match status" value="1"/>
</dbReference>
<dbReference type="SUPFAM" id="SSF81301">
    <property type="entry name" value="Nucleotidyltransferase"/>
    <property type="match status" value="1"/>
</dbReference>
<dbReference type="PANTHER" id="PTHR13734:SF5">
    <property type="entry name" value="CCA TRNA NUCLEOTIDYLTRANSFERASE, MITOCHONDRIAL"/>
    <property type="match status" value="1"/>
</dbReference>
<dbReference type="EMBL" id="KZ454987">
    <property type="protein sequence ID" value="PKI85355.1"/>
    <property type="molecule type" value="Genomic_DNA"/>
</dbReference>
<reference evidence="7 8" key="1">
    <citation type="submission" date="2017-10" db="EMBL/GenBank/DDBJ databases">
        <title>A novel species of cold-tolerant Malassezia isolated from bats.</title>
        <authorList>
            <person name="Lorch J.M."/>
            <person name="Palmer J.M."/>
            <person name="Vanderwolf K.J."/>
            <person name="Schmidt K.Z."/>
            <person name="Verant M.L."/>
            <person name="Weller T.J."/>
            <person name="Blehert D.S."/>
        </authorList>
    </citation>
    <scope>NUCLEOTIDE SEQUENCE [LARGE SCALE GENOMIC DNA]</scope>
    <source>
        <strain evidence="7 8">NWHC:44797-103</strain>
    </source>
</reference>
<dbReference type="GO" id="GO:0052929">
    <property type="term" value="F:ATP:3'-cytidine-cytidine-tRNA adenylyltransferase activity"/>
    <property type="evidence" value="ECO:0007669"/>
    <property type="project" value="TreeGrafter"/>
</dbReference>
<dbReference type="CDD" id="cd05398">
    <property type="entry name" value="NT_ClassII-CCAase"/>
    <property type="match status" value="1"/>
</dbReference>
<dbReference type="GO" id="GO:0000166">
    <property type="term" value="F:nucleotide binding"/>
    <property type="evidence" value="ECO:0007669"/>
    <property type="project" value="UniProtKB-KW"/>
</dbReference>
<dbReference type="Proteomes" id="UP000232875">
    <property type="component" value="Unassembled WGS sequence"/>
</dbReference>
<protein>
    <submittedName>
        <fullName evidence="7">Cca1p</fullName>
    </submittedName>
</protein>
<keyword evidence="3" id="KW-0547">Nucleotide-binding</keyword>
<dbReference type="Pfam" id="PF00780">
    <property type="entry name" value="CNH"/>
    <property type="match status" value="1"/>
</dbReference>
<dbReference type="Gene3D" id="3.30.460.10">
    <property type="entry name" value="Beta Polymerase, domain 2"/>
    <property type="match status" value="1"/>
</dbReference>
<accession>A0A2N1JFP7</accession>
<keyword evidence="8" id="KW-1185">Reference proteome</keyword>
<dbReference type="InterPro" id="IPR032828">
    <property type="entry name" value="PolyA_RNA-bd"/>
</dbReference>
<evidence type="ECO:0000256" key="2">
    <source>
        <dbReference type="ARBA" id="ARBA00022679"/>
    </source>
</evidence>
<proteinExistence type="inferred from homology"/>
<name>A0A2N1JFP7_9BASI</name>
<keyword evidence="4 5" id="KW-0694">RNA-binding</keyword>
<evidence type="ECO:0000256" key="5">
    <source>
        <dbReference type="RuleBase" id="RU003953"/>
    </source>
</evidence>
<comment type="similarity">
    <text evidence="1 5">Belongs to the tRNA nucleotidyltransferase/poly(A) polymerase family.</text>
</comment>
<dbReference type="InterPro" id="IPR001180">
    <property type="entry name" value="CNH_dom"/>
</dbReference>
<dbReference type="OrthoDB" id="445712at2759"/>
<dbReference type="STRING" id="2020962.A0A2N1JFP7"/>
<evidence type="ECO:0000313" key="8">
    <source>
        <dbReference type="Proteomes" id="UP000232875"/>
    </source>
</evidence>
<evidence type="ECO:0000259" key="6">
    <source>
        <dbReference type="PROSITE" id="PS50219"/>
    </source>
</evidence>
<dbReference type="SUPFAM" id="SSF81891">
    <property type="entry name" value="Poly A polymerase C-terminal region-like"/>
    <property type="match status" value="1"/>
</dbReference>
<dbReference type="GO" id="GO:0001680">
    <property type="term" value="P:tRNA 3'-terminal CCA addition"/>
    <property type="evidence" value="ECO:0007669"/>
    <property type="project" value="TreeGrafter"/>
</dbReference>
<evidence type="ECO:0000256" key="1">
    <source>
        <dbReference type="ARBA" id="ARBA00007265"/>
    </source>
</evidence>
<evidence type="ECO:0000256" key="3">
    <source>
        <dbReference type="ARBA" id="ARBA00022741"/>
    </source>
</evidence>
<gene>
    <name evidence="7" type="primary">CCA1</name>
    <name evidence="7" type="ORF">MVES_000040</name>
</gene>
<dbReference type="InterPro" id="IPR002646">
    <property type="entry name" value="PolA_pol_head_dom"/>
</dbReference>
<keyword evidence="2 5" id="KW-0808">Transferase</keyword>
<sequence>MWRYSPTLVSMAADRRGTAVYSIDPLLDALPSVQGAAPGSPADLRRAVRYVSAYERHVYVATNDGYVHHFVNASAHPPQPASREADWVLEQSLQVSSLGRPVEKVLVLHAVALVAILCENTLRFYAYPSLAPGTWLPVIRGVTQAVMDDAEKHSAGFVSICLLKRQRLQLIVLEHAGWATVKEMAIARDAVIARRCNEILCVATPTEYCLINLETGEQTPLMLPISQSTTVSSALVRPCVVSVSFPSVEGALQTFLITSHSDTGTLGAFIRPDGEPSDRLVEWPSHPRSVVYSAPYLCALLRNDTIHVHDMRTMHRTQVVAIEQEDARLLLDIAPNTQVHPGRALFSTSTVDVPLHGTTLTAPTPFPTGASLPIDALLVLKRSVSCFVCAAPTDRALRAIQENDWKTAQTILALNTEEDMHFSVIALLVGLHHVLHTRFLQAVPYLVRGRLDIRLLLAKFPQFDVLLAGRQEAPMASAALALWTELPASISELITLNLALNYAPHIQENVYAPLHAALLARADTMLEQVLAASKCDTFALAQAALVSLYLSRDPRTPMDRLLPHLMHCTADVGSVLEMHHRYLAYAQLLLAHNRRTEALRIWVRVLDGDLRDAYDTITTGDVATEAARLASRDDIAEFGLWLARHNTQLGLDVLLHMDFTDEAQARKTWAALCALDSSAAARLLEHVVFTELHQAAGLHAELCMALADTVTKALVNHTYPKEATVHAYTLHPTECFAMHIARLAARLDSAVLYARVKLMLLLAYSNVLDNEQIYDQLAVHQEFVFEKAILLVKMQRNDEALLHVAIHLRDARSAQAFCLQPSYMIVPAVAQEMVLVIGIPEYASVIPTAAVPSNRTKTRVLLQTLLHIYTQQTLLDTFEPAIVRLVCTAPCYFDITLVLALVPAHWRVAQFAPYLVSALRTGQHKKRMADMRESLLCSLLDAACRWISEQDPETEVDGRMQRFSALCRQGLVQDGSLACEARIAGGWVRDKLLQDDSHDLDVSLSTLTGHTFALFLRDYLASAHFHASALARNLQPADGEGSVISHIGKIEANPEQSKNLETATARVWGMELDFVNLRKEEYEGESRIPVMSFGTPMEDALRRDITVNALFYNVHSGQIEDWTAWGIKDLEAGIVRTPLDPIVTFTDDPLRILRCVRFASRFGYTVHPDIFACLRGEAHGNMSAEEAAHVCNVLHEGLLRKVSRERFGIEIDKMLSGPNPVYALQLLSTLGLYRLVFIPPPPLDEKIALEGANVVEEQAALATAQLFADLLHGCAPFTLPDAWLDSLRVGSDAHAQQRLLWYAIALLPLRNMTVPVKKQRVWAGAVTISNGLKLGTRNTKDPVSSLNAAASLLLDPRLGRFDTQDALLTQKSNIGLLVRNIVNPESRISLQGALLFSMLVALLPCWTAGTSDPACATPIVHTYTAFWEHVQQEDLLALALQRPLLDGHQIVDALHCEKLFLRHIQPY</sequence>
<dbReference type="PROSITE" id="PS50219">
    <property type="entry name" value="CNH"/>
    <property type="match status" value="1"/>
</dbReference>
<evidence type="ECO:0000256" key="4">
    <source>
        <dbReference type="ARBA" id="ARBA00022884"/>
    </source>
</evidence>
<dbReference type="GO" id="GO:0052927">
    <property type="term" value="F:CC tRNA cytidylyltransferase activity"/>
    <property type="evidence" value="ECO:0007669"/>
    <property type="project" value="TreeGrafter"/>
</dbReference>
<feature type="domain" description="CNH" evidence="6">
    <location>
        <begin position="41"/>
        <end position="337"/>
    </location>
</feature>
<dbReference type="Pfam" id="PF12627">
    <property type="entry name" value="PolyA_pol_RNAbd"/>
    <property type="match status" value="1"/>
</dbReference>